<reference evidence="2" key="2">
    <citation type="submission" date="2020-09" db="EMBL/GenBank/DDBJ databases">
        <authorList>
            <person name="Sun Q."/>
            <person name="Kim S."/>
        </authorList>
    </citation>
    <scope>NUCLEOTIDE SEQUENCE</scope>
    <source>
        <strain evidence="2">KCTC 23077</strain>
    </source>
</reference>
<dbReference type="AlphaFoldDB" id="A0A918SUQ7"/>
<proteinExistence type="predicted"/>
<evidence type="ECO:0000313" key="3">
    <source>
        <dbReference type="Proteomes" id="UP000646426"/>
    </source>
</evidence>
<name>A0A918SUQ7_9GAMM</name>
<comment type="caution">
    <text evidence="2">The sequence shown here is derived from an EMBL/GenBank/DDBJ whole genome shotgun (WGS) entry which is preliminary data.</text>
</comment>
<evidence type="ECO:0000256" key="1">
    <source>
        <dbReference type="SAM" id="Phobius"/>
    </source>
</evidence>
<organism evidence="2 3">
    <name type="scientific">Cognatilysobacter bugurensis</name>
    <dbReference type="NCBI Taxonomy" id="543356"/>
    <lineage>
        <taxon>Bacteria</taxon>
        <taxon>Pseudomonadati</taxon>
        <taxon>Pseudomonadota</taxon>
        <taxon>Gammaproteobacteria</taxon>
        <taxon>Lysobacterales</taxon>
        <taxon>Lysobacteraceae</taxon>
        <taxon>Cognatilysobacter</taxon>
    </lineage>
</organism>
<keyword evidence="1" id="KW-0472">Membrane</keyword>
<feature type="transmembrane region" description="Helical" evidence="1">
    <location>
        <begin position="12"/>
        <end position="33"/>
    </location>
</feature>
<gene>
    <name evidence="2" type="ORF">GCM10007067_06090</name>
</gene>
<evidence type="ECO:0000313" key="2">
    <source>
        <dbReference type="EMBL" id="GHA72385.1"/>
    </source>
</evidence>
<sequence length="42" mass="4616">MSKQGQGSGDGWLKWAYGFVFILMAIGAGRSLLKLARTWGWA</sequence>
<keyword evidence="1" id="KW-0812">Transmembrane</keyword>
<dbReference type="Proteomes" id="UP000646426">
    <property type="component" value="Unassembled WGS sequence"/>
</dbReference>
<protein>
    <submittedName>
        <fullName evidence="2">Uncharacterized protein</fullName>
    </submittedName>
</protein>
<dbReference type="EMBL" id="BMYD01000001">
    <property type="protein sequence ID" value="GHA72385.1"/>
    <property type="molecule type" value="Genomic_DNA"/>
</dbReference>
<keyword evidence="3" id="KW-1185">Reference proteome</keyword>
<keyword evidence="1" id="KW-1133">Transmembrane helix</keyword>
<reference evidence="2" key="1">
    <citation type="journal article" date="2014" name="Int. J. Syst. Evol. Microbiol.">
        <title>Complete genome sequence of Corynebacterium casei LMG S-19264T (=DSM 44701T), isolated from a smear-ripened cheese.</title>
        <authorList>
            <consortium name="US DOE Joint Genome Institute (JGI-PGF)"/>
            <person name="Walter F."/>
            <person name="Albersmeier A."/>
            <person name="Kalinowski J."/>
            <person name="Ruckert C."/>
        </authorList>
    </citation>
    <scope>NUCLEOTIDE SEQUENCE</scope>
    <source>
        <strain evidence="2">KCTC 23077</strain>
    </source>
</reference>
<accession>A0A918SUQ7</accession>